<organism evidence="1 2">
    <name type="scientific">Brunnivagina elsteri CCALA 953</name>
    <dbReference type="NCBI Taxonomy" id="987040"/>
    <lineage>
        <taxon>Bacteria</taxon>
        <taxon>Bacillati</taxon>
        <taxon>Cyanobacteriota</taxon>
        <taxon>Cyanophyceae</taxon>
        <taxon>Nostocales</taxon>
        <taxon>Calotrichaceae</taxon>
        <taxon>Brunnivagina</taxon>
    </lineage>
</organism>
<proteinExistence type="predicted"/>
<accession>A0A2A2TID8</accession>
<dbReference type="Gene3D" id="2.60.120.620">
    <property type="entry name" value="q2cbj1_9rhob like domain"/>
    <property type="match status" value="1"/>
</dbReference>
<comment type="caution">
    <text evidence="1">The sequence shown here is derived from an EMBL/GenBank/DDBJ whole genome shotgun (WGS) entry which is preliminary data.</text>
</comment>
<keyword evidence="2" id="KW-1185">Reference proteome</keyword>
<evidence type="ECO:0008006" key="3">
    <source>
        <dbReference type="Google" id="ProtNLM"/>
    </source>
</evidence>
<reference evidence="1 2" key="1">
    <citation type="submission" date="2017-08" db="EMBL/GenBank/DDBJ databases">
        <title>Draft genome sequence of filamentous cyanobacterium Calothrix elsteri CCALA 953.</title>
        <authorList>
            <person name="Gagunashvili A.N."/>
            <person name="Elster J."/>
            <person name="Andresson O.S."/>
        </authorList>
    </citation>
    <scope>NUCLEOTIDE SEQUENCE [LARGE SCALE GENOMIC DNA]</scope>
    <source>
        <strain evidence="1 2">CCALA 953</strain>
    </source>
</reference>
<gene>
    <name evidence="1" type="ORF">CK510_15470</name>
</gene>
<dbReference type="EMBL" id="NTFS01000165">
    <property type="protein sequence ID" value="PAX53169.1"/>
    <property type="molecule type" value="Genomic_DNA"/>
</dbReference>
<evidence type="ECO:0000313" key="1">
    <source>
        <dbReference type="EMBL" id="PAX53169.1"/>
    </source>
</evidence>
<dbReference type="Proteomes" id="UP000218238">
    <property type="component" value="Unassembled WGS sequence"/>
</dbReference>
<sequence length="292" mass="34468">MRNIGRFHIIRNAIKKYLIQRHKLEFSEFLEKLESQKSHIFLEIRVEEIIKSLDGEGIFQGLNLPEYMVKDILEFALTTNCYGENKYKFGFKFHQLEKAEQYYKRKFLTARYYNLTQECPGIKELENDSLLIEIAARYLRTKSLHIGTALVWNFPVNFQFEQYSVSESSYHYDLDGYNFIKFFFYLTDVNLNSGPHVYVRGSHKNKTLIDQFLRGRTSEQHLINYYGQDNIIKICAPAGWGFVEDTFASHQGVRPINQPRLMLQLLFATHDYNLEHNDVNPSLLQAISFEDE</sequence>
<dbReference type="SUPFAM" id="SSF51197">
    <property type="entry name" value="Clavaminate synthase-like"/>
    <property type="match status" value="1"/>
</dbReference>
<protein>
    <recommendedName>
        <fullName evidence="3">Phytanoyl-CoA dioxygenase</fullName>
    </recommendedName>
</protein>
<name>A0A2A2TID8_9CYAN</name>
<evidence type="ECO:0000313" key="2">
    <source>
        <dbReference type="Proteomes" id="UP000218238"/>
    </source>
</evidence>
<dbReference type="AlphaFoldDB" id="A0A2A2TID8"/>